<name>A0AAV5ADQ7_9AGAM</name>
<dbReference type="Proteomes" id="UP001050691">
    <property type="component" value="Unassembled WGS sequence"/>
</dbReference>
<dbReference type="InterPro" id="IPR055429">
    <property type="entry name" value="TRAPPC13_M"/>
</dbReference>
<feature type="compositionally biased region" description="Basic residues" evidence="6">
    <location>
        <begin position="21"/>
        <end position="30"/>
    </location>
</feature>
<feature type="region of interest" description="Disordered" evidence="6">
    <location>
        <begin position="339"/>
        <end position="760"/>
    </location>
</feature>
<feature type="compositionally biased region" description="Basic residues" evidence="6">
    <location>
        <begin position="220"/>
        <end position="229"/>
    </location>
</feature>
<keyword evidence="5" id="KW-0539">Nucleus</keyword>
<keyword evidence="3" id="KW-0238">DNA-binding</keyword>
<proteinExistence type="predicted"/>
<feature type="compositionally biased region" description="Low complexity" evidence="6">
    <location>
        <begin position="651"/>
        <end position="661"/>
    </location>
</feature>
<keyword evidence="10" id="KW-1185">Reference proteome</keyword>
<organism evidence="9 10">
    <name type="scientific">Clathrus columnatus</name>
    <dbReference type="NCBI Taxonomy" id="1419009"/>
    <lineage>
        <taxon>Eukaryota</taxon>
        <taxon>Fungi</taxon>
        <taxon>Dikarya</taxon>
        <taxon>Basidiomycota</taxon>
        <taxon>Agaricomycotina</taxon>
        <taxon>Agaricomycetes</taxon>
        <taxon>Phallomycetidae</taxon>
        <taxon>Phallales</taxon>
        <taxon>Clathraceae</taxon>
        <taxon>Clathrus</taxon>
    </lineage>
</organism>
<dbReference type="GO" id="GO:1990072">
    <property type="term" value="C:TRAPPIII protein complex"/>
    <property type="evidence" value="ECO:0007669"/>
    <property type="project" value="TreeGrafter"/>
</dbReference>
<evidence type="ECO:0000256" key="5">
    <source>
        <dbReference type="ARBA" id="ARBA00023242"/>
    </source>
</evidence>
<dbReference type="Pfam" id="PF06159">
    <property type="entry name" value="TRAPPC13_N"/>
    <property type="match status" value="1"/>
</dbReference>
<dbReference type="PANTHER" id="PTHR13134">
    <property type="entry name" value="TRAFFICKING PROTEIN PARTICLE COMPLEX SUBUNIT 13"/>
    <property type="match status" value="1"/>
</dbReference>
<feature type="domain" description="Trafficking protein particle complex subunit 13 middle" evidence="8">
    <location>
        <begin position="1016"/>
        <end position="1148"/>
    </location>
</feature>
<evidence type="ECO:0000313" key="10">
    <source>
        <dbReference type="Proteomes" id="UP001050691"/>
    </source>
</evidence>
<feature type="compositionally biased region" description="Polar residues" evidence="6">
    <location>
        <begin position="1280"/>
        <end position="1290"/>
    </location>
</feature>
<reference evidence="9" key="1">
    <citation type="submission" date="2021-10" db="EMBL/GenBank/DDBJ databases">
        <title>De novo Genome Assembly of Clathrus columnatus (Basidiomycota, Fungi) Using Illumina and Nanopore Sequence Data.</title>
        <authorList>
            <person name="Ogiso-Tanaka E."/>
            <person name="Itagaki H."/>
            <person name="Hosoya T."/>
            <person name="Hosaka K."/>
        </authorList>
    </citation>
    <scope>NUCLEOTIDE SEQUENCE</scope>
    <source>
        <strain evidence="9">MO-923</strain>
    </source>
</reference>
<feature type="compositionally biased region" description="Acidic residues" evidence="6">
    <location>
        <begin position="522"/>
        <end position="541"/>
    </location>
</feature>
<feature type="compositionally biased region" description="Basic and acidic residues" evidence="6">
    <location>
        <begin position="507"/>
        <end position="521"/>
    </location>
</feature>
<evidence type="ECO:0000259" key="7">
    <source>
        <dbReference type="Pfam" id="PF06159"/>
    </source>
</evidence>
<evidence type="ECO:0000259" key="8">
    <source>
        <dbReference type="Pfam" id="PF23647"/>
    </source>
</evidence>
<feature type="compositionally biased region" description="Low complexity" evidence="6">
    <location>
        <begin position="691"/>
        <end position="709"/>
    </location>
</feature>
<evidence type="ECO:0000256" key="2">
    <source>
        <dbReference type="ARBA" id="ARBA00023015"/>
    </source>
</evidence>
<dbReference type="Pfam" id="PF05793">
    <property type="entry name" value="TFIIF_alpha"/>
    <property type="match status" value="1"/>
</dbReference>
<dbReference type="GO" id="GO:0003677">
    <property type="term" value="F:DNA binding"/>
    <property type="evidence" value="ECO:0007669"/>
    <property type="project" value="UniProtKB-KW"/>
</dbReference>
<keyword evidence="2" id="KW-0805">Transcription regulation</keyword>
<sequence>MSNMFHKPIKKELAALVESKKPKRRLHSSPHPHATPASNSNGLSNDSTSIPNSTLKPTSSTPKPGRTPTRPDSDEEEYIPSSSFTDFRIVSAPKQLWKYNVMKFAESKDKEVDLGVWRQPVKLNRKEYRPAERGLGSGSASSSGNVVGMGNGNESGGEDVKKTPMLGPDGKPVIGPDGRIVMVGPDGKVSSSIVSGTNAVAGSSKSNGGGGKTNTPNGKTKTKQGPRKKIKQVFLVPEEVRKLRREERYPWIFEEAPLDVKPSDTAVSSLGADANATPSVSSIPGQIWVGHLENPEKSQTHGLLVPKGSTFQFVPSYRYYKFTKKRSDVPGAEEAEAEYAKLQKSKDPTQLWKRRKGALSEATMKTLKSEPHSHSQFSVKYEDGDDFDDSSRRLRTVDAGGDDLFGGGAGDGDGRDNDEYDEEKMMRKRRNRELGQDGDLDEMEYEEEFADDDEKIEMDGDDEEMREMEERLKREYRNANKARDATIDEDEEDEEMEEMSRLTGAGKDLKKLVKRTEKNEAYESDDDEGNPYASEEEEEEQPPQPILDGPAVMNQQQPATTTPASTTSSGAARPASIPAISTLASAATTVSTPKQLPHVLSTYTPKPPSPSTASRPGSPLSTGGLAPPGMGNAIVAKRATSPKVGKTRTVGGNSNSGGSNSALTSGGARSPSPSPLGAGNRARTPTKSPMTSRAASPVAPVPPTLATTSLKRKAPDESQAPASPVSPISVADPISAGVSSSTNKPPRKKTKRPPPGPLDESLIINFLREKKDATTKDCIQRFQPYLREEETKKTFTAMVKKVAVVKKDILVLRDEYIWVNIPPPLAGSLGQPEKLALSCSSKSYLSVGCTMESSNHPLTLKVMRVSPFFTTSAAFSVHATESLVSLQGAEPLSGHPKTLRDLSYGLELLSLPATFGAIQLGETFTSCLCVNNEAKTDIQIVSVRIEIQTATNKLVLRDIDTGDILHAGGLLETTATHEMKELGQHVLCCSVSYRLSPVSEVQTLRKYYKFMVTNPLSVRTKVHTPHSPSALQSRSERDKIFLEVHIENLTQEPMSFELLRFLPVGDWNVLDGEPISSKDGLFLGTIVMLQPKDVRQYIFTLVPAVTSLLPLTYGPGSVIPLGRLDLSWRSSMGEPGRLLTSVLTRRIPPSITSPPTAIPSHLQHRPLSPLSRSSSPLPSSGSPLPFKARPLSQQNNNNIRSQSPGPTPVVPSTVDLEAGLVANCPPHSQIKVGEPFHIEFQLTLSGLLPARGRKRLIQLAVQHVTSSSPPKQLPIDHSHNNTPPSSPFSRLSLDSLNKAPTIRSHQEPDDVNQASPIRGSINTVFSEPPEQIMREHRRLPLPISPVSAPSNLIPLGNSIVWLSQLQLVHKEEAIEGPETENQYKDHVQTQFRYQFVPMRTGFGIVGSFRLLLIEDRIVDDGKTNENVPSVTLGNNVVKQLKEWDIISDIWVTR</sequence>
<gene>
    <name evidence="9" type="ORF">Clacol_006753</name>
</gene>
<dbReference type="SUPFAM" id="SSF50916">
    <property type="entry name" value="Rap30/74 interaction domains"/>
    <property type="match status" value="1"/>
</dbReference>
<dbReference type="GO" id="GO:0006367">
    <property type="term" value="P:transcription initiation at RNA polymerase II promoter"/>
    <property type="evidence" value="ECO:0007669"/>
    <property type="project" value="InterPro"/>
</dbReference>
<feature type="domain" description="Trafficking protein particle complex subunit 13 N-terminal" evidence="7">
    <location>
        <begin position="856"/>
        <end position="1012"/>
    </location>
</feature>
<feature type="compositionally biased region" description="Low complexity" evidence="6">
    <location>
        <begin position="1192"/>
        <end position="1210"/>
    </location>
</feature>
<accession>A0AAV5ADQ7</accession>
<evidence type="ECO:0000256" key="3">
    <source>
        <dbReference type="ARBA" id="ARBA00023125"/>
    </source>
</evidence>
<feature type="compositionally biased region" description="Basic and acidic residues" evidence="6">
    <location>
        <begin position="468"/>
        <end position="486"/>
    </location>
</feature>
<protein>
    <recommendedName>
        <fullName evidence="11">Transcription initiation factor IIF subunit alpha</fullName>
    </recommendedName>
</protein>
<feature type="region of interest" description="Disordered" evidence="6">
    <location>
        <begin position="1266"/>
        <end position="1290"/>
    </location>
</feature>
<evidence type="ECO:0000256" key="6">
    <source>
        <dbReference type="SAM" id="MobiDB-lite"/>
    </source>
</evidence>
<dbReference type="GO" id="GO:0005634">
    <property type="term" value="C:nucleus"/>
    <property type="evidence" value="ECO:0007669"/>
    <property type="project" value="UniProtKB-SubCell"/>
</dbReference>
<comment type="subcellular location">
    <subcellularLocation>
        <location evidence="1">Nucleus</location>
    </subcellularLocation>
</comment>
<feature type="compositionally biased region" description="Acidic residues" evidence="6">
    <location>
        <begin position="436"/>
        <end position="467"/>
    </location>
</feature>
<keyword evidence="4" id="KW-0804">Transcription</keyword>
<dbReference type="InterPro" id="IPR010378">
    <property type="entry name" value="TRAPPC13"/>
</dbReference>
<dbReference type="InterPro" id="IPR055427">
    <property type="entry name" value="TRAPPC13_N"/>
</dbReference>
<feature type="compositionally biased region" description="Low complexity" evidence="6">
    <location>
        <begin position="558"/>
        <end position="593"/>
    </location>
</feature>
<feature type="compositionally biased region" description="Acidic residues" evidence="6">
    <location>
        <begin position="487"/>
        <end position="497"/>
    </location>
</feature>
<feature type="region of interest" description="Disordered" evidence="6">
    <location>
        <begin position="1150"/>
        <end position="1210"/>
    </location>
</feature>
<feature type="compositionally biased region" description="Low complexity" evidence="6">
    <location>
        <begin position="1150"/>
        <end position="1185"/>
    </location>
</feature>
<dbReference type="GO" id="GO:0032968">
    <property type="term" value="P:positive regulation of transcription elongation by RNA polymerase II"/>
    <property type="evidence" value="ECO:0007669"/>
    <property type="project" value="InterPro"/>
</dbReference>
<feature type="compositionally biased region" description="Polar residues" evidence="6">
    <location>
        <begin position="36"/>
        <end position="62"/>
    </location>
</feature>
<evidence type="ECO:0008006" key="11">
    <source>
        <dbReference type="Google" id="ProtNLM"/>
    </source>
</evidence>
<feature type="region of interest" description="Disordered" evidence="6">
    <location>
        <begin position="128"/>
        <end position="229"/>
    </location>
</feature>
<dbReference type="EMBL" id="BPWL01000007">
    <property type="protein sequence ID" value="GJJ12510.1"/>
    <property type="molecule type" value="Genomic_DNA"/>
</dbReference>
<dbReference type="Pfam" id="PF23647">
    <property type="entry name" value="TRAPPC13_M"/>
    <property type="match status" value="1"/>
</dbReference>
<dbReference type="InterPro" id="IPR008851">
    <property type="entry name" value="TFIIF-alpha"/>
</dbReference>
<feature type="compositionally biased region" description="Polar residues" evidence="6">
    <location>
        <begin position="189"/>
        <end position="201"/>
    </location>
</feature>
<evidence type="ECO:0000256" key="1">
    <source>
        <dbReference type="ARBA" id="ARBA00004123"/>
    </source>
</evidence>
<dbReference type="InterPro" id="IPR011039">
    <property type="entry name" value="TFIIF_interaction"/>
</dbReference>
<evidence type="ECO:0000256" key="4">
    <source>
        <dbReference type="ARBA" id="ARBA00023163"/>
    </source>
</evidence>
<comment type="caution">
    <text evidence="9">The sequence shown here is derived from an EMBL/GenBank/DDBJ whole genome shotgun (WGS) entry which is preliminary data.</text>
</comment>
<dbReference type="PANTHER" id="PTHR13134:SF3">
    <property type="entry name" value="TRAFFICKING PROTEIN PARTICLE COMPLEX SUBUNIT 13"/>
    <property type="match status" value="1"/>
</dbReference>
<feature type="region of interest" description="Disordered" evidence="6">
    <location>
        <begin position="1"/>
        <end position="84"/>
    </location>
</feature>
<evidence type="ECO:0000313" key="9">
    <source>
        <dbReference type="EMBL" id="GJJ12510.1"/>
    </source>
</evidence>